<dbReference type="AlphaFoldDB" id="A0A1I1LZU9"/>
<sequence>MSKGNLNVSITNLTGETIYDVSFLHNYKNDAYNEGRTATIEKGETIGVGEVTFWTESENDAANFWWVQFEHFETYYASQLGKFNCELTIDDKTSDGAVRIIVTLDEMTVTPPVSDPKSTKIKATKR</sequence>
<evidence type="ECO:0000313" key="1">
    <source>
        <dbReference type="EMBL" id="SFC78376.1"/>
    </source>
</evidence>
<dbReference type="Gene3D" id="2.60.40.3820">
    <property type="match status" value="1"/>
</dbReference>
<organism evidence="1 2">
    <name type="scientific">Pseudoalteromonas denitrificans DSM 6059</name>
    <dbReference type="NCBI Taxonomy" id="1123010"/>
    <lineage>
        <taxon>Bacteria</taxon>
        <taxon>Pseudomonadati</taxon>
        <taxon>Pseudomonadota</taxon>
        <taxon>Gammaproteobacteria</taxon>
        <taxon>Alteromonadales</taxon>
        <taxon>Pseudoalteromonadaceae</taxon>
        <taxon>Pseudoalteromonas</taxon>
    </lineage>
</organism>
<dbReference type="OrthoDB" id="6291930at2"/>
<protein>
    <recommendedName>
        <fullName evidence="3">Up-regulated in Daf-2 domain-containing protein</fullName>
    </recommendedName>
</protein>
<reference evidence="1 2" key="1">
    <citation type="submission" date="2016-10" db="EMBL/GenBank/DDBJ databases">
        <authorList>
            <person name="de Groot N.N."/>
        </authorList>
    </citation>
    <scope>NUCLEOTIDE SEQUENCE [LARGE SCALE GENOMIC DNA]</scope>
    <source>
        <strain evidence="1 2">DSM 6059</strain>
    </source>
</reference>
<keyword evidence="2" id="KW-1185">Reference proteome</keyword>
<dbReference type="Proteomes" id="UP000198862">
    <property type="component" value="Unassembled WGS sequence"/>
</dbReference>
<dbReference type="RefSeq" id="WP_091984320.1">
    <property type="nucleotide sequence ID" value="NZ_FOLO01000018.1"/>
</dbReference>
<gene>
    <name evidence="1" type="ORF">SAMN02745724_02530</name>
</gene>
<evidence type="ECO:0008006" key="3">
    <source>
        <dbReference type="Google" id="ProtNLM"/>
    </source>
</evidence>
<proteinExistence type="predicted"/>
<name>A0A1I1LZU9_9GAMM</name>
<evidence type="ECO:0000313" key="2">
    <source>
        <dbReference type="Proteomes" id="UP000198862"/>
    </source>
</evidence>
<dbReference type="EMBL" id="FOLO01000018">
    <property type="protein sequence ID" value="SFC78376.1"/>
    <property type="molecule type" value="Genomic_DNA"/>
</dbReference>
<accession>A0A1I1LZU9</accession>